<comment type="subcellular location">
    <subcellularLocation>
        <location evidence="11 12">Cell membrane</location>
        <topology evidence="11 12">Multi-pass membrane protein</topology>
    </subcellularLocation>
    <subcellularLocation>
        <location evidence="1">Membrane</location>
        <topology evidence="1">Multi-pass membrane protein</topology>
    </subcellularLocation>
</comment>
<keyword evidence="10 11" id="KW-0066">ATP synthesis</keyword>
<evidence type="ECO:0000256" key="5">
    <source>
        <dbReference type="ARBA" id="ARBA00022692"/>
    </source>
</evidence>
<comment type="similarity">
    <text evidence="2 11 12">Belongs to the ATPase A chain family.</text>
</comment>
<dbReference type="Gene3D" id="1.20.120.220">
    <property type="entry name" value="ATP synthase, F0 complex, subunit A"/>
    <property type="match status" value="1"/>
</dbReference>
<evidence type="ECO:0000256" key="9">
    <source>
        <dbReference type="ARBA" id="ARBA00023136"/>
    </source>
</evidence>
<dbReference type="GO" id="GO:0045259">
    <property type="term" value="C:proton-transporting ATP synthase complex"/>
    <property type="evidence" value="ECO:0007669"/>
    <property type="project" value="UniProtKB-KW"/>
</dbReference>
<name>A0A0W8ICM0_9MICC</name>
<dbReference type="Proteomes" id="UP000054023">
    <property type="component" value="Unassembled WGS sequence"/>
</dbReference>
<keyword evidence="7 11" id="KW-1133">Transmembrane helix</keyword>
<organism evidence="13 14">
    <name type="scientific">Nesterenkonia jeotgali</name>
    <dbReference type="NCBI Taxonomy" id="317018"/>
    <lineage>
        <taxon>Bacteria</taxon>
        <taxon>Bacillati</taxon>
        <taxon>Actinomycetota</taxon>
        <taxon>Actinomycetes</taxon>
        <taxon>Micrococcales</taxon>
        <taxon>Micrococcaceae</taxon>
        <taxon>Nesterenkonia</taxon>
    </lineage>
</organism>
<proteinExistence type="inferred from homology"/>
<keyword evidence="8 11" id="KW-0406">Ion transport</keyword>
<evidence type="ECO:0000256" key="3">
    <source>
        <dbReference type="ARBA" id="ARBA00022448"/>
    </source>
</evidence>
<evidence type="ECO:0000256" key="6">
    <source>
        <dbReference type="ARBA" id="ARBA00022781"/>
    </source>
</evidence>
<evidence type="ECO:0000256" key="8">
    <source>
        <dbReference type="ARBA" id="ARBA00023065"/>
    </source>
</evidence>
<dbReference type="PANTHER" id="PTHR11410">
    <property type="entry name" value="ATP SYNTHASE SUBUNIT A"/>
    <property type="match status" value="1"/>
</dbReference>
<dbReference type="HAMAP" id="MF_01393">
    <property type="entry name" value="ATP_synth_a_bact"/>
    <property type="match status" value="1"/>
</dbReference>
<keyword evidence="6 11" id="KW-0375">Hydrogen ion transport</keyword>
<evidence type="ECO:0000256" key="12">
    <source>
        <dbReference type="RuleBase" id="RU000483"/>
    </source>
</evidence>
<dbReference type="SUPFAM" id="SSF81336">
    <property type="entry name" value="F1F0 ATP synthase subunit A"/>
    <property type="match status" value="1"/>
</dbReference>
<evidence type="ECO:0000256" key="11">
    <source>
        <dbReference type="HAMAP-Rule" id="MF_01393"/>
    </source>
</evidence>
<dbReference type="Pfam" id="PF00119">
    <property type="entry name" value="ATP-synt_A"/>
    <property type="match status" value="1"/>
</dbReference>
<feature type="transmembrane region" description="Helical" evidence="11">
    <location>
        <begin position="98"/>
        <end position="118"/>
    </location>
</feature>
<keyword evidence="4 11" id="KW-0138">CF(0)</keyword>
<feature type="transmembrane region" description="Helical" evidence="11">
    <location>
        <begin position="168"/>
        <end position="187"/>
    </location>
</feature>
<protein>
    <recommendedName>
        <fullName evidence="11 12">ATP synthase subunit a</fullName>
    </recommendedName>
    <alternativeName>
        <fullName evidence="11">ATP synthase F0 sector subunit a</fullName>
    </alternativeName>
    <alternativeName>
        <fullName evidence="11">F-ATPase subunit 6</fullName>
    </alternativeName>
</protein>
<dbReference type="AlphaFoldDB" id="A0A0W8ICM0"/>
<dbReference type="EMBL" id="LQBM01000004">
    <property type="protein sequence ID" value="KUG57714.1"/>
    <property type="molecule type" value="Genomic_DNA"/>
</dbReference>
<sequence>MHSLAPMATNEGGFQPPTISETHLPEIFPWMAEWGTGFGKNMLMVILSVIVISWFFMWAIRKQSLVPSRAQFIAESGYGFVRHTLGRDILGEKHFRRWIPLLFAVFFFVLVNNIFGAVPGLQLPTFSHAGPAYALAGIIWITWIVLGFRTHGPKFIKLMTVPSGVPKWLLPLLVVLEFLSNFIIRPLTHSLRLMAVMLAGHIIVMLAGSGVEFLVAQQGGLDGYGLGALILVGSIPLYFLELVMMVLQAFVFALLTAIYIQGSIEADAH</sequence>
<dbReference type="NCBIfam" id="TIGR01131">
    <property type="entry name" value="ATP_synt_6_or_A"/>
    <property type="match status" value="1"/>
</dbReference>
<dbReference type="GO" id="GO:0046933">
    <property type="term" value="F:proton-transporting ATP synthase activity, rotational mechanism"/>
    <property type="evidence" value="ECO:0007669"/>
    <property type="project" value="UniProtKB-UniRule"/>
</dbReference>
<feature type="transmembrane region" description="Helical" evidence="11">
    <location>
        <begin position="42"/>
        <end position="60"/>
    </location>
</feature>
<dbReference type="GO" id="GO:0005886">
    <property type="term" value="C:plasma membrane"/>
    <property type="evidence" value="ECO:0007669"/>
    <property type="project" value="UniProtKB-SubCell"/>
</dbReference>
<dbReference type="CDD" id="cd00310">
    <property type="entry name" value="ATP-synt_Fo_a_6"/>
    <property type="match status" value="1"/>
</dbReference>
<evidence type="ECO:0000256" key="2">
    <source>
        <dbReference type="ARBA" id="ARBA00006810"/>
    </source>
</evidence>
<dbReference type="InterPro" id="IPR000568">
    <property type="entry name" value="ATP_synth_F0_asu"/>
</dbReference>
<evidence type="ECO:0000313" key="13">
    <source>
        <dbReference type="EMBL" id="KUG57714.1"/>
    </source>
</evidence>
<keyword evidence="5 11" id="KW-0812">Transmembrane</keyword>
<evidence type="ECO:0000313" key="14">
    <source>
        <dbReference type="Proteomes" id="UP000054023"/>
    </source>
</evidence>
<keyword evidence="14" id="KW-1185">Reference proteome</keyword>
<dbReference type="PANTHER" id="PTHR11410:SF0">
    <property type="entry name" value="ATP SYNTHASE SUBUNIT A"/>
    <property type="match status" value="1"/>
</dbReference>
<accession>A0A0W8ICM0</accession>
<evidence type="ECO:0000256" key="7">
    <source>
        <dbReference type="ARBA" id="ARBA00022989"/>
    </source>
</evidence>
<dbReference type="InterPro" id="IPR035908">
    <property type="entry name" value="F0_ATP_A_sf"/>
</dbReference>
<evidence type="ECO:0000256" key="4">
    <source>
        <dbReference type="ARBA" id="ARBA00022547"/>
    </source>
</evidence>
<dbReference type="STRING" id="317018.AVL63_04080"/>
<feature type="transmembrane region" description="Helical" evidence="11">
    <location>
        <begin position="130"/>
        <end position="148"/>
    </location>
</feature>
<evidence type="ECO:0000256" key="10">
    <source>
        <dbReference type="ARBA" id="ARBA00023310"/>
    </source>
</evidence>
<feature type="transmembrane region" description="Helical" evidence="11">
    <location>
        <begin position="193"/>
        <end position="216"/>
    </location>
</feature>
<dbReference type="InterPro" id="IPR045083">
    <property type="entry name" value="ATP_synth_F0_asu_bact/mt"/>
</dbReference>
<feature type="transmembrane region" description="Helical" evidence="11">
    <location>
        <begin position="223"/>
        <end position="240"/>
    </location>
</feature>
<keyword evidence="9 11" id="KW-0472">Membrane</keyword>
<evidence type="ECO:0000256" key="1">
    <source>
        <dbReference type="ARBA" id="ARBA00004141"/>
    </source>
</evidence>
<comment type="caution">
    <text evidence="13">The sequence shown here is derived from an EMBL/GenBank/DDBJ whole genome shotgun (WGS) entry which is preliminary data.</text>
</comment>
<keyword evidence="3 11" id="KW-0813">Transport</keyword>
<comment type="function">
    <text evidence="11 12">Key component of the proton channel; it plays a direct role in the translocation of protons across the membrane.</text>
</comment>
<reference evidence="14" key="1">
    <citation type="submission" date="2015-12" db="EMBL/GenBank/DDBJ databases">
        <authorList>
            <person name="Nair G.R."/>
            <person name="Kaur G."/>
            <person name="Mayilraj S."/>
        </authorList>
    </citation>
    <scope>NUCLEOTIDE SEQUENCE [LARGE SCALE GENOMIC DNA]</scope>
    <source>
        <strain evidence="14">CD08_7</strain>
    </source>
</reference>
<gene>
    <name evidence="11" type="primary">atpB</name>
    <name evidence="13" type="ORF">AVL63_04080</name>
</gene>
<keyword evidence="11" id="KW-1003">Cell membrane</keyword>
<dbReference type="PRINTS" id="PR00123">
    <property type="entry name" value="ATPASEA"/>
</dbReference>